<dbReference type="PANTHER" id="PTHR11203">
    <property type="entry name" value="CLEAVAGE AND POLYADENYLATION SPECIFICITY FACTOR FAMILY MEMBER"/>
    <property type="match status" value="1"/>
</dbReference>
<dbReference type="SUPFAM" id="SSF56281">
    <property type="entry name" value="Metallo-hydrolase/oxidoreductase"/>
    <property type="match status" value="1"/>
</dbReference>
<evidence type="ECO:0000256" key="1">
    <source>
        <dbReference type="ARBA" id="ARBA00022801"/>
    </source>
</evidence>
<dbReference type="Proteomes" id="UP000195440">
    <property type="component" value="Unassembled WGS sequence"/>
</dbReference>
<dbReference type="OrthoDB" id="9803916at2"/>
<dbReference type="RefSeq" id="WP_087270855.1">
    <property type="nucleotide sequence ID" value="NZ_JBJGBV010000004.1"/>
</dbReference>
<dbReference type="InterPro" id="IPR011108">
    <property type="entry name" value="RMMBL"/>
</dbReference>
<dbReference type="EMBL" id="LOHF01000017">
    <property type="protein sequence ID" value="OUM72329.1"/>
    <property type="molecule type" value="Genomic_DNA"/>
</dbReference>
<dbReference type="InterPro" id="IPR001279">
    <property type="entry name" value="Metallo-B-lactamas"/>
</dbReference>
<dbReference type="Pfam" id="PF10996">
    <property type="entry name" value="Beta-Casp"/>
    <property type="match status" value="1"/>
</dbReference>
<dbReference type="AlphaFoldDB" id="A0A1Y3NXM0"/>
<evidence type="ECO:0000259" key="2">
    <source>
        <dbReference type="SMART" id="SM00849"/>
    </source>
</evidence>
<feature type="domain" description="Beta-Casp" evidence="3">
    <location>
        <begin position="248"/>
        <end position="397"/>
    </location>
</feature>
<evidence type="ECO:0000313" key="5">
    <source>
        <dbReference type="Proteomes" id="UP000195440"/>
    </source>
</evidence>
<gene>
    <name evidence="4" type="ORF">AUC60_18425</name>
</gene>
<organism evidence="4 5">
    <name type="scientific">Pseudomonas caspiana</name>
    <dbReference type="NCBI Taxonomy" id="1451454"/>
    <lineage>
        <taxon>Bacteria</taxon>
        <taxon>Pseudomonadati</taxon>
        <taxon>Pseudomonadota</taxon>
        <taxon>Gammaproteobacteria</taxon>
        <taxon>Pseudomonadales</taxon>
        <taxon>Pseudomonadaceae</taxon>
        <taxon>Pseudomonas</taxon>
    </lineage>
</organism>
<dbReference type="Pfam" id="PF00753">
    <property type="entry name" value="Lactamase_B"/>
    <property type="match status" value="1"/>
</dbReference>
<dbReference type="InterPro" id="IPR022712">
    <property type="entry name" value="Beta_Casp"/>
</dbReference>
<dbReference type="PANTHER" id="PTHR11203:SF37">
    <property type="entry name" value="INTEGRATOR COMPLEX SUBUNIT 11"/>
    <property type="match status" value="1"/>
</dbReference>
<dbReference type="InterPro" id="IPR050698">
    <property type="entry name" value="MBL"/>
</dbReference>
<sequence length="483" mass="53685">MSYPKVVHHGGVQSVTGSCHQVSFDEHHSVLVDCGLRVESSEVVEPGREAEIDFPIDTIKALLLTHVHVDHVGRIPDLLAAGYTGPIICSEPSAKMLPLTLEDAWKYQFAHDSKQIERYLAIVQKRTIALPFNTWHALIDTPDLVVRIRLQRAGHILGSAYVECDVQYPAESQQKRIVFSGDLGSRLNPLLISPESPERADLLVLESTYGDRLHEDRDSRQTRLEKIIDKALADHGTILIPAFSIGRTQELLFEIEDILRRKSLIEDRDPAFDAVDADGLPIDWPQLPVILDSPLASRFTKVYQDFNGYWNTAAQERLNEGRNPLGFKQLITVDSHDKHQMVVNYLSSTGRPAIVIAGSGMCSGGRIVNYLKAMLGDPRHNVVFVGYQAKGTPGAAIQKYGPVEGYVELDKERFKIKAGTTTVGGYSAHADQSELVSFVTGMEEWPEQITLVHGDANAKKTLGDVLERKYSLKKRALKLSVPQ</sequence>
<reference evidence="4 5" key="1">
    <citation type="journal article" date="2017" name="Syst. Appl. Microbiol.">
        <title>Pseudomonas caspiana sp. nov., a citrus pathogen in the Pseudomonas syringae phylogenetic group.</title>
        <authorList>
            <person name="Busquets A."/>
            <person name="Gomila M."/>
            <person name="Beiki F."/>
            <person name="Mulet M."/>
            <person name="Rahimian H."/>
            <person name="Garcia-Valdes E."/>
            <person name="Lalucat J."/>
        </authorList>
    </citation>
    <scope>NUCLEOTIDE SEQUENCE [LARGE SCALE GENOMIC DNA]</scope>
    <source>
        <strain evidence="4 5">FBF102</strain>
    </source>
</reference>
<protein>
    <submittedName>
        <fullName evidence="4">MBL fold metallo-hydrolase</fullName>
    </submittedName>
</protein>
<accession>A0A1Y3NXM0</accession>
<dbReference type="Pfam" id="PF07521">
    <property type="entry name" value="RMMBL"/>
    <property type="match status" value="1"/>
</dbReference>
<keyword evidence="1 4" id="KW-0378">Hydrolase</keyword>
<keyword evidence="5" id="KW-1185">Reference proteome</keyword>
<dbReference type="InterPro" id="IPR036866">
    <property type="entry name" value="RibonucZ/Hydroxyglut_hydro"/>
</dbReference>
<dbReference type="Gene3D" id="3.60.15.10">
    <property type="entry name" value="Ribonuclease Z/Hydroxyacylglutathione hydrolase-like"/>
    <property type="match status" value="1"/>
</dbReference>
<dbReference type="GO" id="GO:0004521">
    <property type="term" value="F:RNA endonuclease activity"/>
    <property type="evidence" value="ECO:0007669"/>
    <property type="project" value="TreeGrafter"/>
</dbReference>
<dbReference type="GO" id="GO:0016787">
    <property type="term" value="F:hydrolase activity"/>
    <property type="evidence" value="ECO:0007669"/>
    <property type="project" value="UniProtKB-KW"/>
</dbReference>
<dbReference type="CDD" id="cd16295">
    <property type="entry name" value="TTHA0252-CPSF-like_MBL-fold"/>
    <property type="match status" value="1"/>
</dbReference>
<dbReference type="PROSITE" id="PS51257">
    <property type="entry name" value="PROKAR_LIPOPROTEIN"/>
    <property type="match status" value="1"/>
</dbReference>
<comment type="caution">
    <text evidence="4">The sequence shown here is derived from an EMBL/GenBank/DDBJ whole genome shotgun (WGS) entry which is preliminary data.</text>
</comment>
<evidence type="ECO:0000259" key="3">
    <source>
        <dbReference type="SMART" id="SM01027"/>
    </source>
</evidence>
<proteinExistence type="predicted"/>
<dbReference type="SMART" id="SM01027">
    <property type="entry name" value="Beta-Casp"/>
    <property type="match status" value="1"/>
</dbReference>
<feature type="domain" description="Metallo-beta-lactamase" evidence="2">
    <location>
        <begin position="16"/>
        <end position="235"/>
    </location>
</feature>
<name>A0A1Y3NXM0_9PSED</name>
<evidence type="ECO:0000313" key="4">
    <source>
        <dbReference type="EMBL" id="OUM72329.1"/>
    </source>
</evidence>
<dbReference type="Gene3D" id="3.40.50.10890">
    <property type="match status" value="1"/>
</dbReference>
<dbReference type="SMART" id="SM00849">
    <property type="entry name" value="Lactamase_B"/>
    <property type="match status" value="1"/>
</dbReference>